<gene>
    <name evidence="4" type="ORF">PaecuDRAFT_4775</name>
</gene>
<dbReference type="GO" id="GO:0009847">
    <property type="term" value="P:spore germination"/>
    <property type="evidence" value="ECO:0007669"/>
    <property type="project" value="InterPro"/>
</dbReference>
<dbReference type="eggNOG" id="COG0697">
    <property type="taxonomic scope" value="Bacteria"/>
</dbReference>
<dbReference type="PIRSF" id="PIRSF005690">
    <property type="entry name" value="GerBA"/>
    <property type="match status" value="1"/>
</dbReference>
<dbReference type="InterPro" id="IPR004995">
    <property type="entry name" value="Spore_Ger"/>
</dbReference>
<keyword evidence="3" id="KW-0812">Transmembrane</keyword>
<feature type="transmembrane region" description="Helical" evidence="3">
    <location>
        <begin position="293"/>
        <end position="312"/>
    </location>
</feature>
<proteinExistence type="inferred from homology"/>
<dbReference type="Pfam" id="PF03323">
    <property type="entry name" value="GerA"/>
    <property type="match status" value="1"/>
</dbReference>
<accession>E0IGI2</accession>
<evidence type="ECO:0000313" key="4">
    <source>
        <dbReference type="EMBL" id="EFM08422.1"/>
    </source>
</evidence>
<keyword evidence="3" id="KW-1133">Transmembrane helix</keyword>
<dbReference type="AlphaFoldDB" id="E0IGI2"/>
<dbReference type="InterPro" id="IPR050768">
    <property type="entry name" value="UPF0353/GerABKA_families"/>
</dbReference>
<reference evidence="4 5" key="1">
    <citation type="submission" date="2010-07" db="EMBL/GenBank/DDBJ databases">
        <title>The draft genome of Paenibacillus curdlanolyticus YK9.</title>
        <authorList>
            <consortium name="US DOE Joint Genome Institute (JGI-PGF)"/>
            <person name="Lucas S."/>
            <person name="Copeland A."/>
            <person name="Lapidus A."/>
            <person name="Cheng J.-F."/>
            <person name="Bruce D."/>
            <person name="Goodwin L."/>
            <person name="Pitluck S."/>
            <person name="Land M.L."/>
            <person name="Hauser L."/>
            <person name="Chang Y.-J."/>
            <person name="Jeffries C."/>
            <person name="Anderson I.J."/>
            <person name="Johnson E."/>
            <person name="Loganathan U."/>
            <person name="Mulhopadhyay B."/>
            <person name="Kyrpides N."/>
            <person name="Woyke T.J."/>
        </authorList>
    </citation>
    <scope>NUCLEOTIDE SEQUENCE [LARGE SCALE GENOMIC DNA]</scope>
    <source>
        <strain evidence="4 5">YK9</strain>
    </source>
</reference>
<dbReference type="GO" id="GO:0016020">
    <property type="term" value="C:membrane"/>
    <property type="evidence" value="ECO:0007669"/>
    <property type="project" value="InterPro"/>
</dbReference>
<evidence type="ECO:0000313" key="5">
    <source>
        <dbReference type="Proteomes" id="UP000005387"/>
    </source>
</evidence>
<dbReference type="PANTHER" id="PTHR22550">
    <property type="entry name" value="SPORE GERMINATION PROTEIN"/>
    <property type="match status" value="1"/>
</dbReference>
<feature type="transmembrane region" description="Helical" evidence="3">
    <location>
        <begin position="415"/>
        <end position="438"/>
    </location>
</feature>
<evidence type="ECO:0000256" key="2">
    <source>
        <dbReference type="ARBA" id="ARBA00023136"/>
    </source>
</evidence>
<dbReference type="PANTHER" id="PTHR22550:SF5">
    <property type="entry name" value="LEUCINE ZIPPER PROTEIN 4"/>
    <property type="match status" value="1"/>
</dbReference>
<evidence type="ECO:0000256" key="3">
    <source>
        <dbReference type="SAM" id="Phobius"/>
    </source>
</evidence>
<protein>
    <submittedName>
        <fullName evidence="4">GerA spore germination protein</fullName>
    </submittedName>
</protein>
<comment type="similarity">
    <text evidence="1">Belongs to the GerABKA family.</text>
</comment>
<evidence type="ECO:0000256" key="1">
    <source>
        <dbReference type="ARBA" id="ARBA00005278"/>
    </source>
</evidence>
<dbReference type="Proteomes" id="UP000005387">
    <property type="component" value="Unassembled WGS sequence"/>
</dbReference>
<keyword evidence="5" id="KW-1185">Reference proteome</keyword>
<organism evidence="4 5">
    <name type="scientific">Paenibacillus curdlanolyticus YK9</name>
    <dbReference type="NCBI Taxonomy" id="717606"/>
    <lineage>
        <taxon>Bacteria</taxon>
        <taxon>Bacillati</taxon>
        <taxon>Bacillota</taxon>
        <taxon>Bacilli</taxon>
        <taxon>Bacillales</taxon>
        <taxon>Paenibacillaceae</taxon>
        <taxon>Paenibacillus</taxon>
    </lineage>
</organism>
<dbReference type="EMBL" id="AEDD01000018">
    <property type="protein sequence ID" value="EFM08422.1"/>
    <property type="molecule type" value="Genomic_DNA"/>
</dbReference>
<sequence length="502" mass="55275">MKKLNPIEDISPTAKPSASLAANIQFIQQLLASPDDLVIRNAATARGQTSIAIVCIDGLADKQFVQQLVQMTMALSSVDPTSVWIGEHLTLQEIKRSSDWDDSILSLLSGDTLLLVEGSPEITIAGSKGWKSRSVEEPQTEALIRGPRDGFTEDIRTNTALVRRRIRDPKLRLESYRIGRRAQKEVILAYIEGIVNPMLIQEVRRRVETIDMDDPEGSGFIEQWIMDNTLTPYPQILNTERPDKVAGAVMQGRVGILVDGTPFQLILPITLTSFIQSPEDYYQNWLLSSVLRVLRVFAVFIALFLPGIYIALLEFHHGLLPSKLAFSVAGSREGVPFPAVVETFLMEGTLELLREAGIRLPKSIGQTIGVVGGLVIGEAAVTAGIVSPVMVVVVAVTAIASFAIPSYGFAISIRLLRFGIMLAGSIFGLYGIVLALILNCIHIVNLKSFGVPYTAPLAPLRLGDWSDFIIRMPIRAMQRRPDIMETMNEGRQKRHEKEGRNG</sequence>
<name>E0IGI2_9BACL</name>
<dbReference type="RefSeq" id="WP_006040753.1">
    <property type="nucleotide sequence ID" value="NZ_AEDD01000018.1"/>
</dbReference>
<feature type="transmembrane region" description="Helical" evidence="3">
    <location>
        <begin position="379"/>
        <end position="403"/>
    </location>
</feature>
<keyword evidence="2 3" id="KW-0472">Membrane</keyword>
<dbReference type="STRING" id="717606.PaecuDRAFT_4775"/>